<dbReference type="WBParaSite" id="ES5_v2.g11365.t1">
    <property type="protein sequence ID" value="ES5_v2.g11365.t1"/>
    <property type="gene ID" value="ES5_v2.g11365"/>
</dbReference>
<name>A0AC34F317_9BILA</name>
<sequence>MGSGISCKPSNNVYPRPEAVTEYGKICGKHFVLKDGRVTDVFLGIQYAKPPVGTLRFEKPQLPEPWPKMRSTIKYKCRPIQQDYFWDRLQSGKGKSEDCLYLNIMAPNWNPPSSKGFPVMFYIHGGGYAMDSAAKIPCENICNIMVSNDIVCVTIEYRLGFLGFFTTDDEIATGNYGIWDQYMALLFVKNNISNFKGDPNNITVMGQSAGGASADLLSLSPFTRVEPIQLEVTPIIDGEFFPKSLNELRDEAPKKHIIVGETEFESLAFFAIGQVKIKKKLLTFFCERTRTTLQQLDKITDKTKQFLSFEKWEQLYGISNGTVRSKNELKETAIKINKDIMNTIPLYNFIQKSIQQRSTVYAFNFTHFNKQSLSGVSLFMPKIGATHGCELMHLFDFNYFLFSFTRTEDDLKVTKIISTLFTNFAKCGSPNLEETNPFSMSHDLRWDPIKLENPINCLKISTEPKMEEVERLKRCIPQSEAYAKLHEWLTVMDENVYNEFKANVTFENK</sequence>
<organism evidence="1 2">
    <name type="scientific">Panagrolaimus sp. ES5</name>
    <dbReference type="NCBI Taxonomy" id="591445"/>
    <lineage>
        <taxon>Eukaryota</taxon>
        <taxon>Metazoa</taxon>
        <taxon>Ecdysozoa</taxon>
        <taxon>Nematoda</taxon>
        <taxon>Chromadorea</taxon>
        <taxon>Rhabditida</taxon>
        <taxon>Tylenchina</taxon>
        <taxon>Panagrolaimomorpha</taxon>
        <taxon>Panagrolaimoidea</taxon>
        <taxon>Panagrolaimidae</taxon>
        <taxon>Panagrolaimus</taxon>
    </lineage>
</organism>
<reference evidence="2" key="1">
    <citation type="submission" date="2022-11" db="UniProtKB">
        <authorList>
            <consortium name="WormBaseParasite"/>
        </authorList>
    </citation>
    <scope>IDENTIFICATION</scope>
</reference>
<evidence type="ECO:0000313" key="2">
    <source>
        <dbReference type="WBParaSite" id="ES5_v2.g11365.t1"/>
    </source>
</evidence>
<proteinExistence type="predicted"/>
<protein>
    <submittedName>
        <fullName evidence="2">Carboxylesterase type B domain-containing protein</fullName>
    </submittedName>
</protein>
<evidence type="ECO:0000313" key="1">
    <source>
        <dbReference type="Proteomes" id="UP000887579"/>
    </source>
</evidence>
<accession>A0AC34F317</accession>
<dbReference type="Proteomes" id="UP000887579">
    <property type="component" value="Unplaced"/>
</dbReference>